<organism evidence="2 3">
    <name type="scientific">Anaerotignum faecicola</name>
    <dbReference type="NCBI Taxonomy" id="2358141"/>
    <lineage>
        <taxon>Bacteria</taxon>
        <taxon>Bacillati</taxon>
        <taxon>Bacillota</taxon>
        <taxon>Clostridia</taxon>
        <taxon>Lachnospirales</taxon>
        <taxon>Anaerotignaceae</taxon>
        <taxon>Anaerotignum</taxon>
    </lineage>
</organism>
<evidence type="ECO:0000256" key="1">
    <source>
        <dbReference type="SAM" id="Phobius"/>
    </source>
</evidence>
<dbReference type="EMBL" id="BHVZ01000014">
    <property type="protein sequence ID" value="GCB30518.1"/>
    <property type="molecule type" value="Genomic_DNA"/>
</dbReference>
<feature type="transmembrane region" description="Helical" evidence="1">
    <location>
        <begin position="49"/>
        <end position="73"/>
    </location>
</feature>
<feature type="transmembrane region" description="Helical" evidence="1">
    <location>
        <begin position="12"/>
        <end position="29"/>
    </location>
</feature>
<name>A0A401LG70_9FIRM</name>
<evidence type="ECO:0000313" key="2">
    <source>
        <dbReference type="EMBL" id="GCB30518.1"/>
    </source>
</evidence>
<proteinExistence type="predicted"/>
<evidence type="ECO:0000313" key="3">
    <source>
        <dbReference type="Proteomes" id="UP000287361"/>
    </source>
</evidence>
<keyword evidence="1" id="KW-0812">Transmembrane</keyword>
<keyword evidence="3" id="KW-1185">Reference proteome</keyword>
<sequence>MAAVLEIVKRITGFIVGVLIGCAMEGWAYKKIWNLKKPSRVKEISIRFLQWVIVLLLVFLFLVAIDLLGYVAITYLPVF</sequence>
<keyword evidence="1" id="KW-1133">Transmembrane helix</keyword>
<protein>
    <submittedName>
        <fullName evidence="2">Uncharacterized protein</fullName>
    </submittedName>
</protein>
<accession>A0A401LG70</accession>
<keyword evidence="1" id="KW-0472">Membrane</keyword>
<dbReference type="Proteomes" id="UP000287361">
    <property type="component" value="Unassembled WGS sequence"/>
</dbReference>
<comment type="caution">
    <text evidence="2">The sequence shown here is derived from an EMBL/GenBank/DDBJ whole genome shotgun (WGS) entry which is preliminary data.</text>
</comment>
<gene>
    <name evidence="2" type="ORF">KGMB03357_21790</name>
</gene>
<dbReference type="AlphaFoldDB" id="A0A401LG70"/>
<reference evidence="2 3" key="1">
    <citation type="submission" date="2018-10" db="EMBL/GenBank/DDBJ databases">
        <title>Draft Genome Sequence of Anaerotignum sp. KCTC 15736.</title>
        <authorList>
            <person name="Choi S.H."/>
            <person name="Kim J.S."/>
            <person name="Kang S.W."/>
            <person name="Lee J.S."/>
            <person name="Park S.H."/>
        </authorList>
    </citation>
    <scope>NUCLEOTIDE SEQUENCE [LARGE SCALE GENOMIC DNA]</scope>
    <source>
        <strain evidence="2 3">KCTC 15736</strain>
    </source>
</reference>